<organism evidence="6 7">
    <name type="scientific">Rubroshorea leprosula</name>
    <dbReference type="NCBI Taxonomy" id="152421"/>
    <lineage>
        <taxon>Eukaryota</taxon>
        <taxon>Viridiplantae</taxon>
        <taxon>Streptophyta</taxon>
        <taxon>Embryophyta</taxon>
        <taxon>Tracheophyta</taxon>
        <taxon>Spermatophyta</taxon>
        <taxon>Magnoliopsida</taxon>
        <taxon>eudicotyledons</taxon>
        <taxon>Gunneridae</taxon>
        <taxon>Pentapetalae</taxon>
        <taxon>rosids</taxon>
        <taxon>malvids</taxon>
        <taxon>Malvales</taxon>
        <taxon>Dipterocarpaceae</taxon>
        <taxon>Rubroshorea</taxon>
    </lineage>
</organism>
<evidence type="ECO:0000313" key="7">
    <source>
        <dbReference type="Proteomes" id="UP001054252"/>
    </source>
</evidence>
<dbReference type="Proteomes" id="UP001054252">
    <property type="component" value="Unassembled WGS sequence"/>
</dbReference>
<dbReference type="GO" id="GO:0008270">
    <property type="term" value="F:zinc ion binding"/>
    <property type="evidence" value="ECO:0007669"/>
    <property type="project" value="UniProtKB-KW"/>
</dbReference>
<keyword evidence="7" id="KW-1185">Reference proteome</keyword>
<dbReference type="PANTHER" id="PTHR47570">
    <property type="entry name" value="ZINC ION BINDING PROTEIN"/>
    <property type="match status" value="1"/>
</dbReference>
<dbReference type="InterPro" id="IPR046824">
    <property type="entry name" value="Mss51-like_C"/>
</dbReference>
<dbReference type="PROSITE" id="PS50865">
    <property type="entry name" value="ZF_MYND_2"/>
    <property type="match status" value="1"/>
</dbReference>
<keyword evidence="2 4" id="KW-0863">Zinc-finger</keyword>
<dbReference type="Gene3D" id="6.10.140.2220">
    <property type="match status" value="1"/>
</dbReference>
<name>A0AAV5KDW8_9ROSI</name>
<gene>
    <name evidence="6" type="ORF">SLEP1_g32622</name>
</gene>
<evidence type="ECO:0000259" key="5">
    <source>
        <dbReference type="PROSITE" id="PS50865"/>
    </source>
</evidence>
<protein>
    <recommendedName>
        <fullName evidence="5">MYND-type domain-containing protein</fullName>
    </recommendedName>
</protein>
<accession>A0AAV5KDW8</accession>
<dbReference type="InterPro" id="IPR002893">
    <property type="entry name" value="Znf_MYND"/>
</dbReference>
<evidence type="ECO:0000313" key="6">
    <source>
        <dbReference type="EMBL" id="GKV22796.1"/>
    </source>
</evidence>
<keyword evidence="1" id="KW-0479">Metal-binding</keyword>
<sequence length="392" mass="44501">MTVQVDNHRMRTSESSMECAGKGRGTRCIGPARRRCARCGAVAYCSVSHQISHWKDHKEECERLEQQMKRVDELNDFPFTFSEEATLRISEKEGSRCSFLNTRGIHGVGMWKCECTCGASSASLDYARFESNSWDLPNSLCPCRGSSYRLSKELRNWQEYYEWRCIPLHSPIALLLHWPLTIYYAIQVAGLSSLTSEISKLCIHYLGPEKELLQLAVFGELQALFPGVQVHIDLIGPAIPEHRDGEKKDIWNYAHCIESDCDCKSESKNISRSMDTGTTSGVMLRFHRGFYHDRFRDIIKDSLPHLVIAPNAGIAAFSSWLPTLELLKEINVPAVFTDYCEEACQLASHCINASTSCHLRLPIQLNPFRQPMVVEESPLFLPCYSNCFLFAL</sequence>
<evidence type="ECO:0000256" key="3">
    <source>
        <dbReference type="ARBA" id="ARBA00022833"/>
    </source>
</evidence>
<feature type="domain" description="MYND-type" evidence="5">
    <location>
        <begin position="19"/>
        <end position="61"/>
    </location>
</feature>
<dbReference type="Pfam" id="PF20179">
    <property type="entry name" value="MSS51_C"/>
    <property type="match status" value="1"/>
</dbReference>
<evidence type="ECO:0000256" key="2">
    <source>
        <dbReference type="ARBA" id="ARBA00022771"/>
    </source>
</evidence>
<reference evidence="6 7" key="1">
    <citation type="journal article" date="2021" name="Commun. Biol.">
        <title>The genome of Shorea leprosula (Dipterocarpaceae) highlights the ecological relevance of drought in aseasonal tropical rainforests.</title>
        <authorList>
            <person name="Ng K.K.S."/>
            <person name="Kobayashi M.J."/>
            <person name="Fawcett J.A."/>
            <person name="Hatakeyama M."/>
            <person name="Paape T."/>
            <person name="Ng C.H."/>
            <person name="Ang C.C."/>
            <person name="Tnah L.H."/>
            <person name="Lee C.T."/>
            <person name="Nishiyama T."/>
            <person name="Sese J."/>
            <person name="O'Brien M.J."/>
            <person name="Copetti D."/>
            <person name="Mohd Noor M.I."/>
            <person name="Ong R.C."/>
            <person name="Putra M."/>
            <person name="Sireger I.Z."/>
            <person name="Indrioko S."/>
            <person name="Kosugi Y."/>
            <person name="Izuno A."/>
            <person name="Isagi Y."/>
            <person name="Lee S.L."/>
            <person name="Shimizu K.K."/>
        </authorList>
    </citation>
    <scope>NUCLEOTIDE SEQUENCE [LARGE SCALE GENOMIC DNA]</scope>
    <source>
        <strain evidence="6">214</strain>
    </source>
</reference>
<keyword evidence="3" id="KW-0862">Zinc</keyword>
<dbReference type="Pfam" id="PF01753">
    <property type="entry name" value="zf-MYND"/>
    <property type="match status" value="1"/>
</dbReference>
<dbReference type="AlphaFoldDB" id="A0AAV5KDW8"/>
<comment type="caution">
    <text evidence="6">The sequence shown here is derived from an EMBL/GenBank/DDBJ whole genome shotgun (WGS) entry which is preliminary data.</text>
</comment>
<dbReference type="SUPFAM" id="SSF144232">
    <property type="entry name" value="HIT/MYND zinc finger-like"/>
    <property type="match status" value="1"/>
</dbReference>
<proteinExistence type="predicted"/>
<dbReference type="PANTHER" id="PTHR47570:SF1">
    <property type="entry name" value="ZINC ION BINDING PROTEIN"/>
    <property type="match status" value="1"/>
</dbReference>
<evidence type="ECO:0000256" key="4">
    <source>
        <dbReference type="PROSITE-ProRule" id="PRU00134"/>
    </source>
</evidence>
<dbReference type="EMBL" id="BPVZ01000061">
    <property type="protein sequence ID" value="GKV22796.1"/>
    <property type="molecule type" value="Genomic_DNA"/>
</dbReference>
<evidence type="ECO:0000256" key="1">
    <source>
        <dbReference type="ARBA" id="ARBA00022723"/>
    </source>
</evidence>